<evidence type="ECO:0000313" key="2">
    <source>
        <dbReference type="Proteomes" id="UP000708208"/>
    </source>
</evidence>
<dbReference type="EMBL" id="CAJVCH010067014">
    <property type="protein sequence ID" value="CAG7720056.1"/>
    <property type="molecule type" value="Genomic_DNA"/>
</dbReference>
<evidence type="ECO:0000313" key="1">
    <source>
        <dbReference type="EMBL" id="CAG7720056.1"/>
    </source>
</evidence>
<keyword evidence="2" id="KW-1185">Reference proteome</keyword>
<protein>
    <submittedName>
        <fullName evidence="1">Uncharacterized protein</fullName>
    </submittedName>
</protein>
<proteinExistence type="predicted"/>
<feature type="non-terminal residue" evidence="1">
    <location>
        <position position="53"/>
    </location>
</feature>
<reference evidence="1" key="1">
    <citation type="submission" date="2021-06" db="EMBL/GenBank/DDBJ databases">
        <authorList>
            <person name="Hodson N. C."/>
            <person name="Mongue J. A."/>
            <person name="Jaron S. K."/>
        </authorList>
    </citation>
    <scope>NUCLEOTIDE SEQUENCE</scope>
</reference>
<accession>A0A8J2JHW0</accession>
<comment type="caution">
    <text evidence="1">The sequence shown here is derived from an EMBL/GenBank/DDBJ whole genome shotgun (WGS) entry which is preliminary data.</text>
</comment>
<organism evidence="1 2">
    <name type="scientific">Allacma fusca</name>
    <dbReference type="NCBI Taxonomy" id="39272"/>
    <lineage>
        <taxon>Eukaryota</taxon>
        <taxon>Metazoa</taxon>
        <taxon>Ecdysozoa</taxon>
        <taxon>Arthropoda</taxon>
        <taxon>Hexapoda</taxon>
        <taxon>Collembola</taxon>
        <taxon>Symphypleona</taxon>
        <taxon>Sminthuridae</taxon>
        <taxon>Allacma</taxon>
    </lineage>
</organism>
<dbReference type="AlphaFoldDB" id="A0A8J2JHW0"/>
<gene>
    <name evidence="1" type="ORF">AFUS01_LOCUS9347</name>
</gene>
<dbReference type="Proteomes" id="UP000708208">
    <property type="component" value="Unassembled WGS sequence"/>
</dbReference>
<sequence length="53" mass="6089">MLAKSKLRKHGRVKGNENLKITVQQIKLSLLTLETKLKGVTYQVKEQRGLIEK</sequence>
<name>A0A8J2JHW0_9HEXA</name>